<evidence type="ECO:0008006" key="3">
    <source>
        <dbReference type="Google" id="ProtNLM"/>
    </source>
</evidence>
<dbReference type="Gene3D" id="2.60.120.650">
    <property type="entry name" value="Cupin"/>
    <property type="match status" value="1"/>
</dbReference>
<comment type="caution">
    <text evidence="1">The sequence shown here is derived from an EMBL/GenBank/DDBJ whole genome shotgun (WGS) entry which is preliminary data.</text>
</comment>
<accession>A0A9P4WZR3</accession>
<keyword evidence="2" id="KW-1185">Reference proteome</keyword>
<proteinExistence type="predicted"/>
<dbReference type="OrthoDB" id="3790934at2759"/>
<gene>
    <name evidence="1" type="ORF">E8E12_010475</name>
</gene>
<reference evidence="1" key="1">
    <citation type="submission" date="2019-04" db="EMBL/GenBank/DDBJ databases">
        <title>Sequencing of skin fungus with MAO and IRED activity.</title>
        <authorList>
            <person name="Marsaioli A.J."/>
            <person name="Bonatto J.M.C."/>
            <person name="Reis Junior O."/>
        </authorList>
    </citation>
    <scope>NUCLEOTIDE SEQUENCE</scope>
    <source>
        <strain evidence="1">28M1</strain>
    </source>
</reference>
<sequence>MPTDLSLHTQDLTDVMVELDRINSPNSRTLYGLAERGSVLPLNDKALKPLRKQGKVYQGSEWSSPILTSQLPLDSSPDAKQIKNILMNEVGSKNSFHFVPTRGTPELDAQGIVALLNSIENPNYSTSGAILNMVSPTFENLFYFKVDWAEDGMLGSSHVVVAVTPADDVQDMEYYDTYTLSTLLHGSKVWLAYPPFPENFVPLQEHYELLATDEYALGVSNAQKFQHGILIVQQAGQGLVMPPFWIATAISTQMAVSATYHATTATAFVERVKHLSNFRLTCQLGLSDKAQEQNRLIFLATELVHHLRRILEDSFPHCKVSKVITDVCREYEMLRIGLRQVLQAIDDKAIARGLENEYRAIWTKFLEEKRKKNPACRLCNMRVQNMPAGDSATARLRQHFVDFHCLRSERFMQPVARQSNARSTARI</sequence>
<dbReference type="AlphaFoldDB" id="A0A9P4WZR3"/>
<organism evidence="1 2">
    <name type="scientific">Didymella heteroderae</name>
    <dbReference type="NCBI Taxonomy" id="1769908"/>
    <lineage>
        <taxon>Eukaryota</taxon>
        <taxon>Fungi</taxon>
        <taxon>Dikarya</taxon>
        <taxon>Ascomycota</taxon>
        <taxon>Pezizomycotina</taxon>
        <taxon>Dothideomycetes</taxon>
        <taxon>Pleosporomycetidae</taxon>
        <taxon>Pleosporales</taxon>
        <taxon>Pleosporineae</taxon>
        <taxon>Didymellaceae</taxon>
        <taxon>Didymella</taxon>
    </lineage>
</organism>
<dbReference type="SUPFAM" id="SSF51197">
    <property type="entry name" value="Clavaminate synthase-like"/>
    <property type="match status" value="1"/>
</dbReference>
<name>A0A9P4WZR3_9PLEO</name>
<evidence type="ECO:0000313" key="2">
    <source>
        <dbReference type="Proteomes" id="UP000758155"/>
    </source>
</evidence>
<dbReference type="EMBL" id="SWKV01000005">
    <property type="protein sequence ID" value="KAF3046028.1"/>
    <property type="molecule type" value="Genomic_DNA"/>
</dbReference>
<dbReference type="Proteomes" id="UP000758155">
    <property type="component" value="Unassembled WGS sequence"/>
</dbReference>
<evidence type="ECO:0000313" key="1">
    <source>
        <dbReference type="EMBL" id="KAF3046028.1"/>
    </source>
</evidence>
<protein>
    <recommendedName>
        <fullName evidence="3">JmjC domain-containing protein</fullName>
    </recommendedName>
</protein>